<dbReference type="AlphaFoldDB" id="A0AAN5HU02"/>
<dbReference type="Proteomes" id="UP000315234">
    <property type="component" value="Unassembled WGS sequence"/>
</dbReference>
<dbReference type="EMBL" id="CP068158">
    <property type="protein sequence ID" value="QQU76174.1"/>
    <property type="molecule type" value="Genomic_DNA"/>
</dbReference>
<dbReference type="GeneID" id="72412028"/>
<organism evidence="1 3">
    <name type="scientific">Corynebacterium striatum</name>
    <dbReference type="NCBI Taxonomy" id="43770"/>
    <lineage>
        <taxon>Bacteria</taxon>
        <taxon>Bacillati</taxon>
        <taxon>Actinomycetota</taxon>
        <taxon>Actinomycetes</taxon>
        <taxon>Mycobacteriales</taxon>
        <taxon>Corynebacteriaceae</taxon>
        <taxon>Corynebacterium</taxon>
    </lineage>
</organism>
<keyword evidence="4" id="KW-1185">Reference proteome</keyword>
<name>A0AAN5HU02_CORST</name>
<reference evidence="1 3" key="1">
    <citation type="submission" date="2019-06" db="EMBL/GenBank/DDBJ databases">
        <title>Draft genome sequence of Corynebacterium striatum NBRC 15291.</title>
        <authorList>
            <person name="Miura T."/>
            <person name="Furukawa M."/>
            <person name="Shimamura M."/>
            <person name="Ohyama Y."/>
            <person name="Yamazoe A."/>
            <person name="Kawasaki H."/>
        </authorList>
    </citation>
    <scope>NUCLEOTIDE SEQUENCE [LARGE SCALE GENOMIC DNA]</scope>
    <source>
        <strain evidence="1 3">NBRC 15291</strain>
    </source>
</reference>
<dbReference type="RefSeq" id="WP_005529467.1">
    <property type="nucleotide sequence ID" value="NZ_BJLD01000001.1"/>
</dbReference>
<evidence type="ECO:0000313" key="2">
    <source>
        <dbReference type="EMBL" id="QQU76174.1"/>
    </source>
</evidence>
<accession>A0AAN5HU02</accession>
<sequence length="67" mass="7598">MSAPIIRRLTKSEAAAELKELESEIVGDPEEFEERAYNYDLSPTEMGLWERISELRWLIKAAGGSGR</sequence>
<proteinExistence type="predicted"/>
<evidence type="ECO:0000313" key="3">
    <source>
        <dbReference type="Proteomes" id="UP000315234"/>
    </source>
</evidence>
<dbReference type="Proteomes" id="UP000595757">
    <property type="component" value="Chromosome"/>
</dbReference>
<dbReference type="EMBL" id="BJLD01000001">
    <property type="protein sequence ID" value="GEA42168.1"/>
    <property type="molecule type" value="Genomic_DNA"/>
</dbReference>
<evidence type="ECO:0000313" key="4">
    <source>
        <dbReference type="Proteomes" id="UP000595757"/>
    </source>
</evidence>
<reference evidence="2 4" key="2">
    <citation type="submission" date="2021-01" db="EMBL/GenBank/DDBJ databases">
        <title>FDA dAtabase for Regulatory Grade micrObial Sequences (FDA-ARGOS): Supporting development and validation of Infectious Disease Dx tests.</title>
        <authorList>
            <person name="Sproer C."/>
            <person name="Gronow S."/>
            <person name="Severitt S."/>
            <person name="Schroder I."/>
            <person name="Tallon L."/>
            <person name="Sadzewicz L."/>
            <person name="Zhao X."/>
            <person name="Boylan J."/>
            <person name="Ott S."/>
            <person name="Bowen H."/>
            <person name="Vavikolanu K."/>
            <person name="Mehta A."/>
            <person name="Aluvathingal J."/>
            <person name="Nadendla S."/>
            <person name="Lowell S."/>
            <person name="Myers T."/>
            <person name="Yan Y."/>
            <person name="Sichtig H."/>
        </authorList>
    </citation>
    <scope>NUCLEOTIDE SEQUENCE [LARGE SCALE GENOMIC DNA]</scope>
    <source>
        <strain evidence="2 4">FDAARGOS_1115</strain>
    </source>
</reference>
<gene>
    <name evidence="1" type="ORF">Cst04h_03380</name>
    <name evidence="2" type="ORF">I6I72_08495</name>
</gene>
<evidence type="ECO:0000313" key="1">
    <source>
        <dbReference type="EMBL" id="GEA42168.1"/>
    </source>
</evidence>
<protein>
    <submittedName>
        <fullName evidence="1">Uncharacterized protein</fullName>
    </submittedName>
</protein>